<evidence type="ECO:0000313" key="12">
    <source>
        <dbReference type="Proteomes" id="UP000663850"/>
    </source>
</evidence>
<dbReference type="EMBL" id="CAJMWZ010005060">
    <property type="protein sequence ID" value="CAE6500017.1"/>
    <property type="molecule type" value="Genomic_DNA"/>
</dbReference>
<sequence>MGDLKRQLNLQMLERWKTYSIVGIGAILALASHYRLRKKRHELPLPPSPTPPHWLFGDQQFFKLPHRHVLLGTECRERYGDIICVSTTSAHFVFLNTIDCATELLEKRAGVTANRPRNVMMDDIMGWSQGVGLHVHDERHKKMRRVIASALHPTAARSYAPQHLSNTLSFLNLIARSPDKYREHATNAVGTFIVQMTYGVGGKSLIPLAQETITYFALGLSSHFWVNDIPILKYIPSWLPGAGYKRFGQRGRQLRSRYVNEPFDQVVTMMLRNQLKNSSYTSNLLEAKGGVNASLEDVDLVKWTAAAMYLAGSSTTTHVIFVFFIMMALYPDCAQRAQAEIDSVVGRGRIPDFTDRESLPYVEALLQEVMRVSPPSSLGLPHTATEEIEFQGYRIPKNTTIHPNIWGMLHDPTHYPSPYKFSPDRYLKASPDPDPKKYIFGFGRRVCPGLHVANDSAWIMCAGVLSLFDIRAGEDLNQRVKEVGGRESPQLYKLFAGYGASLPLPFEYKITARDGVATDLLEHISLNS</sequence>
<evidence type="ECO:0000256" key="1">
    <source>
        <dbReference type="ARBA" id="ARBA00001971"/>
    </source>
</evidence>
<keyword evidence="7 9" id="KW-0408">Iron</keyword>
<evidence type="ECO:0000256" key="7">
    <source>
        <dbReference type="ARBA" id="ARBA00023004"/>
    </source>
</evidence>
<dbReference type="Proteomes" id="UP000663850">
    <property type="component" value="Unassembled WGS sequence"/>
</dbReference>
<dbReference type="InterPro" id="IPR017972">
    <property type="entry name" value="Cyt_P450_CS"/>
</dbReference>
<dbReference type="GO" id="GO:0016705">
    <property type="term" value="F:oxidoreductase activity, acting on paired donors, with incorporation or reduction of molecular oxygen"/>
    <property type="evidence" value="ECO:0007669"/>
    <property type="project" value="InterPro"/>
</dbReference>
<dbReference type="Pfam" id="PF00067">
    <property type="entry name" value="p450"/>
    <property type="match status" value="1"/>
</dbReference>
<dbReference type="PROSITE" id="PS00086">
    <property type="entry name" value="CYTOCHROME_P450"/>
    <property type="match status" value="1"/>
</dbReference>
<evidence type="ECO:0000256" key="2">
    <source>
        <dbReference type="ARBA" id="ARBA00005179"/>
    </source>
</evidence>
<dbReference type="InterPro" id="IPR036396">
    <property type="entry name" value="Cyt_P450_sf"/>
</dbReference>
<dbReference type="InterPro" id="IPR002401">
    <property type="entry name" value="Cyt_P450_E_grp-I"/>
</dbReference>
<comment type="cofactor">
    <cofactor evidence="1 9">
        <name>heme</name>
        <dbReference type="ChEBI" id="CHEBI:30413"/>
    </cofactor>
</comment>
<evidence type="ECO:0008006" key="13">
    <source>
        <dbReference type="Google" id="ProtNLM"/>
    </source>
</evidence>
<dbReference type="Gene3D" id="1.10.630.10">
    <property type="entry name" value="Cytochrome P450"/>
    <property type="match status" value="1"/>
</dbReference>
<dbReference type="PANTHER" id="PTHR46300:SF7">
    <property type="entry name" value="P450, PUTATIVE (EUROFUNG)-RELATED"/>
    <property type="match status" value="1"/>
</dbReference>
<gene>
    <name evidence="11" type="ORF">RDB_LOCUS94019</name>
</gene>
<comment type="pathway">
    <text evidence="2">Secondary metabolite biosynthesis.</text>
</comment>
<dbReference type="AlphaFoldDB" id="A0A8H3HDK5"/>
<protein>
    <recommendedName>
        <fullName evidence="13">O-methylsterigmatocystin oxidoreductase</fullName>
    </recommendedName>
</protein>
<keyword evidence="4 9" id="KW-0349">Heme</keyword>
<evidence type="ECO:0000256" key="3">
    <source>
        <dbReference type="ARBA" id="ARBA00010617"/>
    </source>
</evidence>
<dbReference type="PRINTS" id="PR00463">
    <property type="entry name" value="EP450I"/>
</dbReference>
<comment type="similarity">
    <text evidence="3 10">Belongs to the cytochrome P450 family.</text>
</comment>
<keyword evidence="6 10" id="KW-0560">Oxidoreductase</keyword>
<accession>A0A8H3HDK5</accession>
<dbReference type="SUPFAM" id="SSF48264">
    <property type="entry name" value="Cytochrome P450"/>
    <property type="match status" value="1"/>
</dbReference>
<name>A0A8H3HDK5_9AGAM</name>
<dbReference type="InterPro" id="IPR001128">
    <property type="entry name" value="Cyt_P450"/>
</dbReference>
<evidence type="ECO:0000256" key="6">
    <source>
        <dbReference type="ARBA" id="ARBA00023002"/>
    </source>
</evidence>
<keyword evidence="8 10" id="KW-0503">Monooxygenase</keyword>
<evidence type="ECO:0000256" key="9">
    <source>
        <dbReference type="PIRSR" id="PIRSR602401-1"/>
    </source>
</evidence>
<dbReference type="InterPro" id="IPR050364">
    <property type="entry name" value="Cytochrome_P450_fung"/>
</dbReference>
<evidence type="ECO:0000256" key="5">
    <source>
        <dbReference type="ARBA" id="ARBA00022723"/>
    </source>
</evidence>
<proteinExistence type="inferred from homology"/>
<reference evidence="11" key="1">
    <citation type="submission" date="2021-01" db="EMBL/GenBank/DDBJ databases">
        <authorList>
            <person name="Kaushik A."/>
        </authorList>
    </citation>
    <scope>NUCLEOTIDE SEQUENCE</scope>
    <source>
        <strain evidence="11">Type strain: AG8-Rh-89/</strain>
    </source>
</reference>
<evidence type="ECO:0000256" key="4">
    <source>
        <dbReference type="ARBA" id="ARBA00022617"/>
    </source>
</evidence>
<comment type="caution">
    <text evidence="11">The sequence shown here is derived from an EMBL/GenBank/DDBJ whole genome shotgun (WGS) entry which is preliminary data.</text>
</comment>
<organism evidence="11 12">
    <name type="scientific">Rhizoctonia solani</name>
    <dbReference type="NCBI Taxonomy" id="456999"/>
    <lineage>
        <taxon>Eukaryota</taxon>
        <taxon>Fungi</taxon>
        <taxon>Dikarya</taxon>
        <taxon>Basidiomycota</taxon>
        <taxon>Agaricomycotina</taxon>
        <taxon>Agaricomycetes</taxon>
        <taxon>Cantharellales</taxon>
        <taxon>Ceratobasidiaceae</taxon>
        <taxon>Rhizoctonia</taxon>
    </lineage>
</organism>
<dbReference type="GO" id="GO:0005506">
    <property type="term" value="F:iron ion binding"/>
    <property type="evidence" value="ECO:0007669"/>
    <property type="project" value="InterPro"/>
</dbReference>
<evidence type="ECO:0000313" key="11">
    <source>
        <dbReference type="EMBL" id="CAE6500017.1"/>
    </source>
</evidence>
<evidence type="ECO:0000256" key="10">
    <source>
        <dbReference type="RuleBase" id="RU000461"/>
    </source>
</evidence>
<evidence type="ECO:0000256" key="8">
    <source>
        <dbReference type="ARBA" id="ARBA00023033"/>
    </source>
</evidence>
<dbReference type="PANTHER" id="PTHR46300">
    <property type="entry name" value="P450, PUTATIVE (EUROFUNG)-RELATED-RELATED"/>
    <property type="match status" value="1"/>
</dbReference>
<keyword evidence="5 9" id="KW-0479">Metal-binding</keyword>
<dbReference type="CDD" id="cd11065">
    <property type="entry name" value="CYP64-like"/>
    <property type="match status" value="1"/>
</dbReference>
<feature type="binding site" description="axial binding residue" evidence="9">
    <location>
        <position position="447"/>
    </location>
    <ligand>
        <name>heme</name>
        <dbReference type="ChEBI" id="CHEBI:30413"/>
    </ligand>
    <ligandPart>
        <name>Fe</name>
        <dbReference type="ChEBI" id="CHEBI:18248"/>
    </ligandPart>
</feature>
<dbReference type="GO" id="GO:0004497">
    <property type="term" value="F:monooxygenase activity"/>
    <property type="evidence" value="ECO:0007669"/>
    <property type="project" value="UniProtKB-KW"/>
</dbReference>
<dbReference type="GO" id="GO:0020037">
    <property type="term" value="F:heme binding"/>
    <property type="evidence" value="ECO:0007669"/>
    <property type="project" value="InterPro"/>
</dbReference>